<evidence type="ECO:0000313" key="2">
    <source>
        <dbReference type="EMBL" id="SCJ77837.1"/>
    </source>
</evidence>
<organism evidence="2">
    <name type="scientific">uncultured Anaerotruncus sp</name>
    <dbReference type="NCBI Taxonomy" id="905011"/>
    <lineage>
        <taxon>Bacteria</taxon>
        <taxon>Bacillati</taxon>
        <taxon>Bacillota</taxon>
        <taxon>Clostridia</taxon>
        <taxon>Eubacteriales</taxon>
        <taxon>Oscillospiraceae</taxon>
        <taxon>Anaerotruncus</taxon>
        <taxon>environmental samples</taxon>
    </lineage>
</organism>
<accession>A0A1C6J6L3</accession>
<sequence>MKKWAVAITLMLAAALAGCGEERPRPAVHSDVDRIVVVAGETAEVPGLIEAPDAPDGWELVWEVGYTDIATADQDRKTVTGVTAGETNLLVLLKDQRGETQARSDISVVVAADTAAAAAAGPDAPRPHDGVFSEGEIASITAGALHYGQALGMAPDRWMTVKDDRHTEPLRLADYPTAGAEAVVELLRGDIRQLYDQGYKKFFVIAQRDESLSADWLLYVTYSK</sequence>
<dbReference type="AlphaFoldDB" id="A0A1C6J6L3"/>
<name>A0A1C6J6L3_9FIRM</name>
<gene>
    <name evidence="2" type="ORF">SAMEA3545359_01963</name>
</gene>
<proteinExistence type="predicted"/>
<feature type="chain" id="PRO_5039449503" description="Bacterial Ig-like domain (Group 2)" evidence="1">
    <location>
        <begin position="20"/>
        <end position="224"/>
    </location>
</feature>
<keyword evidence="1" id="KW-0732">Signal</keyword>
<reference evidence="2" key="1">
    <citation type="submission" date="2015-09" db="EMBL/GenBank/DDBJ databases">
        <authorList>
            <consortium name="Pathogen Informatics"/>
        </authorList>
    </citation>
    <scope>NUCLEOTIDE SEQUENCE</scope>
    <source>
        <strain evidence="2">2789STDY5834896</strain>
    </source>
</reference>
<feature type="signal peptide" evidence="1">
    <location>
        <begin position="1"/>
        <end position="19"/>
    </location>
</feature>
<dbReference type="PROSITE" id="PS51257">
    <property type="entry name" value="PROKAR_LIPOPROTEIN"/>
    <property type="match status" value="1"/>
</dbReference>
<evidence type="ECO:0008006" key="3">
    <source>
        <dbReference type="Google" id="ProtNLM"/>
    </source>
</evidence>
<dbReference type="EMBL" id="FMHG01000001">
    <property type="protein sequence ID" value="SCJ77837.1"/>
    <property type="molecule type" value="Genomic_DNA"/>
</dbReference>
<evidence type="ECO:0000256" key="1">
    <source>
        <dbReference type="SAM" id="SignalP"/>
    </source>
</evidence>
<protein>
    <recommendedName>
        <fullName evidence="3">Bacterial Ig-like domain (Group 2)</fullName>
    </recommendedName>
</protein>